<feature type="region of interest" description="Disordered" evidence="1">
    <location>
        <begin position="65"/>
        <end position="101"/>
    </location>
</feature>
<feature type="compositionally biased region" description="Polar residues" evidence="1">
    <location>
        <begin position="67"/>
        <end position="85"/>
    </location>
</feature>
<dbReference type="Proteomes" id="UP001603857">
    <property type="component" value="Unassembled WGS sequence"/>
</dbReference>
<evidence type="ECO:0000256" key="1">
    <source>
        <dbReference type="SAM" id="MobiDB-lite"/>
    </source>
</evidence>
<gene>
    <name evidence="2" type="ORF">Fmac_005137</name>
</gene>
<sequence>MRGRQDENWTLTHAEWINIWNQRADLTLIGHPVQGPLFHTRDYMQWYMVNSIYFLSVSPLLQDPRTSHQQLRPTTFETGTSSTPPQRHAPSFHEPQTTPEANIIQRRHSIATTSEDFYSNLFGVDFETPSSAHDYMQSLYRPDFPYEPGSSSAAPQHHDPLPHEFQPQVEQEEPPQLPRPPRRNSARNKRRPRCGTGHHFGDQED</sequence>
<comment type="caution">
    <text evidence="2">The sequence shown here is derived from an EMBL/GenBank/DDBJ whole genome shotgun (WGS) entry which is preliminary data.</text>
</comment>
<feature type="region of interest" description="Disordered" evidence="1">
    <location>
        <begin position="142"/>
        <end position="205"/>
    </location>
</feature>
<protein>
    <submittedName>
        <fullName evidence="2">Uncharacterized protein</fullName>
    </submittedName>
</protein>
<evidence type="ECO:0000313" key="2">
    <source>
        <dbReference type="EMBL" id="KAL2343852.1"/>
    </source>
</evidence>
<proteinExistence type="predicted"/>
<dbReference type="EMBL" id="JBGMDY010000002">
    <property type="protein sequence ID" value="KAL2343852.1"/>
    <property type="molecule type" value="Genomic_DNA"/>
</dbReference>
<evidence type="ECO:0000313" key="3">
    <source>
        <dbReference type="Proteomes" id="UP001603857"/>
    </source>
</evidence>
<dbReference type="AlphaFoldDB" id="A0ABD1N6X9"/>
<feature type="compositionally biased region" description="Basic residues" evidence="1">
    <location>
        <begin position="180"/>
        <end position="193"/>
    </location>
</feature>
<name>A0ABD1N6X9_9FABA</name>
<organism evidence="2 3">
    <name type="scientific">Flemingia macrophylla</name>
    <dbReference type="NCBI Taxonomy" id="520843"/>
    <lineage>
        <taxon>Eukaryota</taxon>
        <taxon>Viridiplantae</taxon>
        <taxon>Streptophyta</taxon>
        <taxon>Embryophyta</taxon>
        <taxon>Tracheophyta</taxon>
        <taxon>Spermatophyta</taxon>
        <taxon>Magnoliopsida</taxon>
        <taxon>eudicotyledons</taxon>
        <taxon>Gunneridae</taxon>
        <taxon>Pentapetalae</taxon>
        <taxon>rosids</taxon>
        <taxon>fabids</taxon>
        <taxon>Fabales</taxon>
        <taxon>Fabaceae</taxon>
        <taxon>Papilionoideae</taxon>
        <taxon>50 kb inversion clade</taxon>
        <taxon>NPAAA clade</taxon>
        <taxon>indigoferoid/millettioid clade</taxon>
        <taxon>Phaseoleae</taxon>
        <taxon>Flemingia</taxon>
    </lineage>
</organism>
<reference evidence="2 3" key="1">
    <citation type="submission" date="2024-08" db="EMBL/GenBank/DDBJ databases">
        <title>Insights into the chromosomal genome structure of Flemingia macrophylla.</title>
        <authorList>
            <person name="Ding Y."/>
            <person name="Zhao Y."/>
            <person name="Bi W."/>
            <person name="Wu M."/>
            <person name="Zhao G."/>
            <person name="Gong Y."/>
            <person name="Li W."/>
            <person name="Zhang P."/>
        </authorList>
    </citation>
    <scope>NUCLEOTIDE SEQUENCE [LARGE SCALE GENOMIC DNA]</scope>
    <source>
        <strain evidence="2">DYQJB</strain>
        <tissue evidence="2">Leaf</tissue>
    </source>
</reference>
<accession>A0ABD1N6X9</accession>
<keyword evidence="3" id="KW-1185">Reference proteome</keyword>